<keyword evidence="2" id="KW-1185">Reference proteome</keyword>
<dbReference type="EMBL" id="AP019308">
    <property type="protein sequence ID" value="BBH18844.1"/>
    <property type="molecule type" value="Genomic_DNA"/>
</dbReference>
<dbReference type="AlphaFoldDB" id="A0A3G9J658"/>
<organism evidence="1 2">
    <name type="scientific">Paenibacillus baekrokdamisoli</name>
    <dbReference type="NCBI Taxonomy" id="1712516"/>
    <lineage>
        <taxon>Bacteria</taxon>
        <taxon>Bacillati</taxon>
        <taxon>Bacillota</taxon>
        <taxon>Bacilli</taxon>
        <taxon>Bacillales</taxon>
        <taxon>Paenibacillaceae</taxon>
        <taxon>Paenibacillus</taxon>
    </lineage>
</organism>
<accession>A0A3G9J658</accession>
<sequence>MFKSKFGFALISMLLVVMVVLSGCTKPDSPKETLQASMTKASEIKSYHFQGSMKFEDFNLTGESAAQSADMLNSLKNAELSWTGAYQASPMTMEMTLKLSLPGDMAISFSIPMFITQDKAWVKIPSIPMLPIPADLTGKYLELDLKKLAEQSGQPLPTISTVDIGQSQQLMNDISAIVYKHIDENTYLTSVKVKDAGLPEGTNVKQVVQFHLEKDQLEPLFNSVVKQIAPEVIKLLSDNEKYQKLMSLKPEDLTKAKAELEKVTDKEIADGMAEMKKDLTSLNIVSNIGLDGDDYPVYTDASIKAAMKVDGNAGSLSLKMVSQTTNINEKVTFEGKPKAEEIITMEQLEAQLGGMFGGTDMGMEDTGTNQ</sequence>
<protein>
    <submittedName>
        <fullName evidence="1">Uncharacterized protein</fullName>
    </submittedName>
</protein>
<evidence type="ECO:0000313" key="1">
    <source>
        <dbReference type="EMBL" id="BBH18844.1"/>
    </source>
</evidence>
<dbReference type="PROSITE" id="PS51257">
    <property type="entry name" value="PROKAR_LIPOPROTEIN"/>
    <property type="match status" value="1"/>
</dbReference>
<name>A0A3G9J658_9BACL</name>
<dbReference type="RefSeq" id="WP_125653281.1">
    <property type="nucleotide sequence ID" value="NZ_AP019308.1"/>
</dbReference>
<gene>
    <name evidence="1" type="ORF">Back11_01890</name>
</gene>
<evidence type="ECO:0000313" key="2">
    <source>
        <dbReference type="Proteomes" id="UP000275368"/>
    </source>
</evidence>
<dbReference type="Gene3D" id="2.50.20.20">
    <property type="match status" value="1"/>
</dbReference>
<reference evidence="1 2" key="1">
    <citation type="submission" date="2018-11" db="EMBL/GenBank/DDBJ databases">
        <title>Complete genome sequence of Paenibacillus baekrokdamisoli strain KCTC 33723.</title>
        <authorList>
            <person name="Kang S.W."/>
            <person name="Lee K.C."/>
            <person name="Kim K.K."/>
            <person name="Kim J.S."/>
            <person name="Kim D.S."/>
            <person name="Ko S.H."/>
            <person name="Yang S.H."/>
            <person name="Lee J.S."/>
        </authorList>
    </citation>
    <scope>NUCLEOTIDE SEQUENCE [LARGE SCALE GENOMIC DNA]</scope>
    <source>
        <strain evidence="1 2">KCTC 33723</strain>
    </source>
</reference>
<dbReference type="OrthoDB" id="2657915at2"/>
<dbReference type="KEGG" id="pbk:Back11_01890"/>
<proteinExistence type="predicted"/>
<dbReference type="Proteomes" id="UP000275368">
    <property type="component" value="Chromosome"/>
</dbReference>